<evidence type="ECO:0000313" key="2">
    <source>
        <dbReference type="EMBL" id="STQ99845.1"/>
    </source>
</evidence>
<feature type="transmembrane region" description="Helical" evidence="1">
    <location>
        <begin position="20"/>
        <end position="40"/>
    </location>
</feature>
<dbReference type="AlphaFoldDB" id="A0A377QYH1"/>
<evidence type="ECO:0000313" key="3">
    <source>
        <dbReference type="Proteomes" id="UP000254293"/>
    </source>
</evidence>
<keyword evidence="1" id="KW-0812">Transmembrane</keyword>
<gene>
    <name evidence="2" type="ORF">NCTC13336_00031</name>
</gene>
<accession>A0A377QYH1</accession>
<dbReference type="RefSeq" id="WP_280529817.1">
    <property type="nucleotide sequence ID" value="NZ_CP091516.1"/>
</dbReference>
<sequence length="43" mass="4603">MNGFSTLLDWITGKDSSEDPIYHAVKIILGLGLIALAAWLGSD</sequence>
<keyword evidence="1" id="KW-1133">Transmembrane helix</keyword>
<organism evidence="2 3">
    <name type="scientific">Kingella potus</name>
    <dbReference type="NCBI Taxonomy" id="265175"/>
    <lineage>
        <taxon>Bacteria</taxon>
        <taxon>Pseudomonadati</taxon>
        <taxon>Pseudomonadota</taxon>
        <taxon>Betaproteobacteria</taxon>
        <taxon>Neisseriales</taxon>
        <taxon>Neisseriaceae</taxon>
        <taxon>Kingella</taxon>
    </lineage>
</organism>
<reference evidence="2 3" key="1">
    <citation type="submission" date="2018-06" db="EMBL/GenBank/DDBJ databases">
        <authorList>
            <consortium name="Pathogen Informatics"/>
            <person name="Doyle S."/>
        </authorList>
    </citation>
    <scope>NUCLEOTIDE SEQUENCE [LARGE SCALE GENOMIC DNA]</scope>
    <source>
        <strain evidence="2 3">NCTC13336</strain>
    </source>
</reference>
<dbReference type="EMBL" id="UGJJ01000001">
    <property type="protein sequence ID" value="STQ99845.1"/>
    <property type="molecule type" value="Genomic_DNA"/>
</dbReference>
<dbReference type="Proteomes" id="UP000254293">
    <property type="component" value="Unassembled WGS sequence"/>
</dbReference>
<keyword evidence="1" id="KW-0472">Membrane</keyword>
<protein>
    <submittedName>
        <fullName evidence="2">Uncharacterized protein</fullName>
    </submittedName>
</protein>
<evidence type="ECO:0000256" key="1">
    <source>
        <dbReference type="SAM" id="Phobius"/>
    </source>
</evidence>
<name>A0A377QYH1_9NEIS</name>
<proteinExistence type="predicted"/>
<keyword evidence="3" id="KW-1185">Reference proteome</keyword>